<reference evidence="2 3" key="2">
    <citation type="journal article" date="2017" name="Nature">
        <title>The Apostasia genome and the evolution of orchids.</title>
        <authorList>
            <person name="Zhang G.Q."/>
            <person name="Liu K.W."/>
            <person name="Li Z."/>
            <person name="Lohaus R."/>
            <person name="Hsiao Y.Y."/>
            <person name="Niu S.C."/>
            <person name="Wang J.Y."/>
            <person name="Lin Y.C."/>
            <person name="Xu Q."/>
            <person name="Chen L.J."/>
            <person name="Yoshida K."/>
            <person name="Fujiwara S."/>
            <person name="Wang Z.W."/>
            <person name="Zhang Y.Q."/>
            <person name="Mitsuda N."/>
            <person name="Wang M."/>
            <person name="Liu G.H."/>
            <person name="Pecoraro L."/>
            <person name="Huang H.X."/>
            <person name="Xiao X.J."/>
            <person name="Lin M."/>
            <person name="Wu X.Y."/>
            <person name="Wu W.L."/>
            <person name="Chen Y.Y."/>
            <person name="Chang S.B."/>
            <person name="Sakamoto S."/>
            <person name="Ohme-Takagi M."/>
            <person name="Yagi M."/>
            <person name="Zeng S.J."/>
            <person name="Shen C.Y."/>
            <person name="Yeh C.M."/>
            <person name="Luo Y.B."/>
            <person name="Tsai W.C."/>
            <person name="Van de Peer Y."/>
            <person name="Liu Z.J."/>
        </authorList>
    </citation>
    <scope>NUCLEOTIDE SEQUENCE [LARGE SCALE GENOMIC DNA]</scope>
    <source>
        <tissue evidence="2">The whole plant</tissue>
    </source>
</reference>
<dbReference type="PANTHER" id="PTHR11439:SF463">
    <property type="entry name" value="REVERSE TRANSCRIPTASE TY1_COPIA-TYPE DOMAIN-CONTAINING PROTEIN"/>
    <property type="match status" value="1"/>
</dbReference>
<dbReference type="InterPro" id="IPR013103">
    <property type="entry name" value="RVT_2"/>
</dbReference>
<dbReference type="Proteomes" id="UP000233837">
    <property type="component" value="Unassembled WGS sequence"/>
</dbReference>
<gene>
    <name evidence="2" type="ORF">MA16_Dca002426</name>
</gene>
<sequence length="391" mass="44396">MKQPKGFEDPSKPNHVCHLKKAIYGLRQAPRQWYTTFTSYLLQIGFNHSRADPSLLTLHREHVQLYLLVYVDDILLTGNNIKAMTDLVVQLKSKLAMKDLGPAHQFLGIKIESHPYKYFLSQSLYANSIVQMDELQKCNSIANPSFTKPTDLTDAGQPIFDAISYRRIIGSLQYLTLTRPDIAYAVNALSQHMHNPSVSHTKMLKKLIRYIKGSTEFGLPITRSNLILRTFSDADWASDPITRKSTSGYCTFLGDTLVSWTVKKQTTVSRSSTESEYRALAAATADTIWIKRLLEDFCIQHSQPVDVYCDNISTIALANNPLFHARTKHIEIDQRFVRDHIQHNVIRLLPISTVDQIADILTKPLATPRYKILRSKLTIGCNNQFEGECQG</sequence>
<name>A0A2I0W0H3_9ASPA</name>
<organism evidence="2 3">
    <name type="scientific">Dendrobium catenatum</name>
    <dbReference type="NCBI Taxonomy" id="906689"/>
    <lineage>
        <taxon>Eukaryota</taxon>
        <taxon>Viridiplantae</taxon>
        <taxon>Streptophyta</taxon>
        <taxon>Embryophyta</taxon>
        <taxon>Tracheophyta</taxon>
        <taxon>Spermatophyta</taxon>
        <taxon>Magnoliopsida</taxon>
        <taxon>Liliopsida</taxon>
        <taxon>Asparagales</taxon>
        <taxon>Orchidaceae</taxon>
        <taxon>Epidendroideae</taxon>
        <taxon>Malaxideae</taxon>
        <taxon>Dendrobiinae</taxon>
        <taxon>Dendrobium</taxon>
    </lineage>
</organism>
<protein>
    <submittedName>
        <fullName evidence="2">Retrovirus-related Pol polyprotein from transposon TNT 1-94</fullName>
    </submittedName>
</protein>
<dbReference type="PANTHER" id="PTHR11439">
    <property type="entry name" value="GAG-POL-RELATED RETROTRANSPOSON"/>
    <property type="match status" value="1"/>
</dbReference>
<proteinExistence type="predicted"/>
<dbReference type="EMBL" id="KZ503041">
    <property type="protein sequence ID" value="PKU69156.1"/>
    <property type="molecule type" value="Genomic_DNA"/>
</dbReference>
<accession>A0A2I0W0H3</accession>
<keyword evidence="3" id="KW-1185">Reference proteome</keyword>
<dbReference type="CDD" id="cd09272">
    <property type="entry name" value="RNase_HI_RT_Ty1"/>
    <property type="match status" value="1"/>
</dbReference>
<evidence type="ECO:0000313" key="3">
    <source>
        <dbReference type="Proteomes" id="UP000233837"/>
    </source>
</evidence>
<evidence type="ECO:0000313" key="2">
    <source>
        <dbReference type="EMBL" id="PKU69156.1"/>
    </source>
</evidence>
<dbReference type="SUPFAM" id="SSF56672">
    <property type="entry name" value="DNA/RNA polymerases"/>
    <property type="match status" value="1"/>
</dbReference>
<dbReference type="AlphaFoldDB" id="A0A2I0W0H3"/>
<feature type="domain" description="Reverse transcriptase Ty1/copia-type" evidence="1">
    <location>
        <begin position="1"/>
        <end position="144"/>
    </location>
</feature>
<reference evidence="2 3" key="1">
    <citation type="journal article" date="2016" name="Sci. Rep.">
        <title>The Dendrobium catenatum Lindl. genome sequence provides insights into polysaccharide synthase, floral development and adaptive evolution.</title>
        <authorList>
            <person name="Zhang G.Q."/>
            <person name="Xu Q."/>
            <person name="Bian C."/>
            <person name="Tsai W.C."/>
            <person name="Yeh C.M."/>
            <person name="Liu K.W."/>
            <person name="Yoshida K."/>
            <person name="Zhang L.S."/>
            <person name="Chang S.B."/>
            <person name="Chen F."/>
            <person name="Shi Y."/>
            <person name="Su Y.Y."/>
            <person name="Zhang Y.Q."/>
            <person name="Chen L.J."/>
            <person name="Yin Y."/>
            <person name="Lin M."/>
            <person name="Huang H."/>
            <person name="Deng H."/>
            <person name="Wang Z.W."/>
            <person name="Zhu S.L."/>
            <person name="Zhao X."/>
            <person name="Deng C."/>
            <person name="Niu S.C."/>
            <person name="Huang J."/>
            <person name="Wang M."/>
            <person name="Liu G.H."/>
            <person name="Yang H.J."/>
            <person name="Xiao X.J."/>
            <person name="Hsiao Y.Y."/>
            <person name="Wu W.L."/>
            <person name="Chen Y.Y."/>
            <person name="Mitsuda N."/>
            <person name="Ohme-Takagi M."/>
            <person name="Luo Y.B."/>
            <person name="Van de Peer Y."/>
            <person name="Liu Z.J."/>
        </authorList>
    </citation>
    <scope>NUCLEOTIDE SEQUENCE [LARGE SCALE GENOMIC DNA]</scope>
    <source>
        <tissue evidence="2">The whole plant</tissue>
    </source>
</reference>
<dbReference type="Pfam" id="PF07727">
    <property type="entry name" value="RVT_2"/>
    <property type="match status" value="1"/>
</dbReference>
<evidence type="ECO:0000259" key="1">
    <source>
        <dbReference type="Pfam" id="PF07727"/>
    </source>
</evidence>
<dbReference type="InterPro" id="IPR043502">
    <property type="entry name" value="DNA/RNA_pol_sf"/>
</dbReference>